<feature type="compositionally biased region" description="Polar residues" evidence="3">
    <location>
        <begin position="818"/>
        <end position="831"/>
    </location>
</feature>
<feature type="compositionally biased region" description="Polar residues" evidence="3">
    <location>
        <begin position="1005"/>
        <end position="1016"/>
    </location>
</feature>
<feature type="compositionally biased region" description="Polar residues" evidence="3">
    <location>
        <begin position="205"/>
        <end position="219"/>
    </location>
</feature>
<evidence type="ECO:0000256" key="3">
    <source>
        <dbReference type="SAM" id="MobiDB-lite"/>
    </source>
</evidence>
<dbReference type="PANTHER" id="PTHR12161:SF69">
    <property type="entry name" value="REGULATOR OF VPS4 ACTIVITY IN THE MVB PATHWAY PROTEIN"/>
    <property type="match status" value="1"/>
</dbReference>
<dbReference type="EMBL" id="LUHQ01000004">
    <property type="protein sequence ID" value="OAP00355.1"/>
    <property type="molecule type" value="Genomic_DNA"/>
</dbReference>
<evidence type="ECO:0008006" key="6">
    <source>
        <dbReference type="Google" id="ProtNLM"/>
    </source>
</evidence>
<feature type="compositionally biased region" description="Basic and acidic residues" evidence="3">
    <location>
        <begin position="775"/>
        <end position="784"/>
    </location>
</feature>
<feature type="region of interest" description="Disordered" evidence="3">
    <location>
        <begin position="320"/>
        <end position="497"/>
    </location>
</feature>
<feature type="region of interest" description="Disordered" evidence="3">
    <location>
        <begin position="183"/>
        <end position="219"/>
    </location>
</feature>
<feature type="compositionally biased region" description="Polar residues" evidence="3">
    <location>
        <begin position="687"/>
        <end position="697"/>
    </location>
</feature>
<feature type="compositionally biased region" description="Basic and acidic residues" evidence="3">
    <location>
        <begin position="408"/>
        <end position="417"/>
    </location>
</feature>
<feature type="compositionally biased region" description="Basic and acidic residues" evidence="3">
    <location>
        <begin position="258"/>
        <end position="284"/>
    </location>
</feature>
<feature type="compositionally biased region" description="Low complexity" evidence="3">
    <location>
        <begin position="532"/>
        <end position="542"/>
    </location>
</feature>
<name>A0A178V4K3_ARATH</name>
<gene>
    <name evidence="4" type="ordered locus">AXX17_At4g33820</name>
</gene>
<dbReference type="FunFam" id="1.20.1260.60:FF:000003">
    <property type="entry name" value="IST1-like protein isoform A"/>
    <property type="match status" value="1"/>
</dbReference>
<feature type="compositionally biased region" description="Low complexity" evidence="3">
    <location>
        <begin position="451"/>
        <end position="463"/>
    </location>
</feature>
<feature type="compositionally biased region" description="Polar residues" evidence="3">
    <location>
        <begin position="895"/>
        <end position="905"/>
    </location>
</feature>
<feature type="compositionally biased region" description="Acidic residues" evidence="3">
    <location>
        <begin position="609"/>
        <end position="618"/>
    </location>
</feature>
<sequence>MKKVLHRSFKPAKCKIALQMAASRLKILKNKKDTQIKQLRRELAHLLESGQTQTAKIRVEHVVREEKTVAAYELVGIYCELLVARLGVIDSQKTCPNDLKEAVASVLYASQRLTDVGELSDIVKHFSAKYGKDFVSAAIGLQPDSGVSRLLVEKLSVKAPDGPTKIKILTEIATQHNVTWEAESLVESDPKETMSASGASSSVSQPATGIKSESSRIQNNQPPVFQAAATVNVSQNSYATDGRSSSRMTSTDFNVGKTPDHYHQDPKPSGDRVDGREHRDHNPGHGDTSPFETKFVDATSAARAAAESAERASFAARRAAELSSKERMMMMQNSTESRNSSSYENLRSNPPHSRTSSSNMQGGGFGKEELLKSNNRQVDQSTTTTRAESSKKTVDELSENTSWRRGHSRENSLEMRPNDSFAKIGREKQQPGMDDINLSSSADVLNKKQSSRASSHSPSSNFSDDNDVTALDHIDSPSIFEENKFQSTVGDRESYNDSPVVVVAPAFDDYSSFFDKPQFDTEDAYHDEPEQGLGFSLLGSSSKTSDHMPTEISSWSLEGHKDLGKLSSASTSQVLEKEKPSSPPTFDDGPTSPPASLHEPEPSAKFDDYDRDSESEEDNLGRLSGRAEGKSKLTAQKSHMSEGPDDLGRYFFPSDTEDQGDDSKTQEESDAETPTGLKFGPLASGLENETTLPSYGSSPPRDKTSSKSIKEYLPTEVDPSRSSSLQTASSSSIRNELYTQKASNSDKRPSSIPPDSSSSDDESEVELPKRVSFRYQEKRTESRTRPTHLHSGVSHKDLEEEIPTRASTRSQDRRTHKTTPASASASYFHTMSSDDEDEKEVHRDTAHIQTRPYISISRRTKGQERRPSLVTAKIDKVSFDEESPPKLSPEAKPLTKQQGSASSLSYLPKTEKVSHDQESHPKLGLGAKPLIKQQGSASSLSFLPKTNKASPDQDSPPKLVPKEKPAAKQRGSASSLSFLPKTDKASPDQDSPPKLLPKEKPAAKQQGSATSSSSLPKTEKISHYRESPSKLTPEAKSMAKQEGLASSSSSLPKTVTSPDPETPAKEKASHVHPKLPDYDDIFAKLGALRR</sequence>
<dbReference type="GO" id="GO:0015031">
    <property type="term" value="P:protein transport"/>
    <property type="evidence" value="ECO:0007669"/>
    <property type="project" value="InterPro"/>
</dbReference>
<evidence type="ECO:0000256" key="2">
    <source>
        <dbReference type="SAM" id="Coils"/>
    </source>
</evidence>
<feature type="compositionally biased region" description="Basic and acidic residues" evidence="3">
    <location>
        <begin position="700"/>
        <end position="710"/>
    </location>
</feature>
<feature type="compositionally biased region" description="Basic and acidic residues" evidence="3">
    <location>
        <begin position="861"/>
        <end position="879"/>
    </location>
</feature>
<comment type="similarity">
    <text evidence="1">Belongs to the IST1 family.</text>
</comment>
<evidence type="ECO:0000256" key="1">
    <source>
        <dbReference type="ARBA" id="ARBA00005536"/>
    </source>
</evidence>
<protein>
    <recommendedName>
        <fullName evidence="6">Regulator of Vps4 activity in the MVB pathway protein</fullName>
    </recommendedName>
</protein>
<feature type="compositionally biased region" description="Low complexity" evidence="3">
    <location>
        <begin position="195"/>
        <end position="204"/>
    </location>
</feature>
<feature type="compositionally biased region" description="Polar residues" evidence="3">
    <location>
        <begin position="331"/>
        <end position="360"/>
    </location>
</feature>
<comment type="caution">
    <text evidence="4">The sequence shown here is derived from an EMBL/GenBank/DDBJ whole genome shotgun (WGS) entry which is preliminary data.</text>
</comment>
<dbReference type="Pfam" id="PF03398">
    <property type="entry name" value="Ist1"/>
    <property type="match status" value="1"/>
</dbReference>
<organism evidence="4 5">
    <name type="scientific">Arabidopsis thaliana</name>
    <name type="common">Mouse-ear cress</name>
    <dbReference type="NCBI Taxonomy" id="3702"/>
    <lineage>
        <taxon>Eukaryota</taxon>
        <taxon>Viridiplantae</taxon>
        <taxon>Streptophyta</taxon>
        <taxon>Embryophyta</taxon>
        <taxon>Tracheophyta</taxon>
        <taxon>Spermatophyta</taxon>
        <taxon>Magnoliopsida</taxon>
        <taxon>eudicotyledons</taxon>
        <taxon>Gunneridae</taxon>
        <taxon>Pentapetalae</taxon>
        <taxon>rosids</taxon>
        <taxon>malvids</taxon>
        <taxon>Brassicales</taxon>
        <taxon>Brassicaceae</taxon>
        <taxon>Camelineae</taxon>
        <taxon>Arabidopsis</taxon>
    </lineage>
</organism>
<proteinExistence type="inferred from homology"/>
<reference evidence="5" key="1">
    <citation type="journal article" date="2016" name="Proc. Natl. Acad. Sci. U.S.A.">
        <title>Chromosome-level assembly of Arabidopsis thaliana Ler reveals the extent of translocation and inversion polymorphisms.</title>
        <authorList>
            <person name="Zapata L."/>
            <person name="Ding J."/>
            <person name="Willing E.M."/>
            <person name="Hartwig B."/>
            <person name="Bezdan D."/>
            <person name="Jiao W.B."/>
            <person name="Patel V."/>
            <person name="Velikkakam James G."/>
            <person name="Koornneef M."/>
            <person name="Ossowski S."/>
            <person name="Schneeberger K."/>
        </authorList>
    </citation>
    <scope>NUCLEOTIDE SEQUENCE [LARGE SCALE GENOMIC DNA]</scope>
    <source>
        <strain evidence="5">cv. Landsberg erecta</strain>
    </source>
</reference>
<feature type="compositionally biased region" description="Polar residues" evidence="3">
    <location>
        <begin position="372"/>
        <end position="387"/>
    </location>
</feature>
<feature type="compositionally biased region" description="Basic and acidic residues" evidence="3">
    <location>
        <begin position="909"/>
        <end position="921"/>
    </location>
</feature>
<feature type="compositionally biased region" description="Basic and acidic residues" evidence="3">
    <location>
        <begin position="598"/>
        <end position="608"/>
    </location>
</feature>
<feature type="compositionally biased region" description="Polar residues" evidence="3">
    <location>
        <begin position="733"/>
        <end position="743"/>
    </location>
</feature>
<feature type="compositionally biased region" description="Basic and acidic residues" evidence="3">
    <location>
        <begin position="519"/>
        <end position="529"/>
    </location>
</feature>
<keyword evidence="2" id="KW-0175">Coiled coil</keyword>
<dbReference type="InterPro" id="IPR042277">
    <property type="entry name" value="IST1-like"/>
</dbReference>
<feature type="compositionally biased region" description="Basic and acidic residues" evidence="3">
    <location>
        <begin position="639"/>
        <end position="648"/>
    </location>
</feature>
<feature type="region of interest" description="Disordered" evidence="3">
    <location>
        <begin position="519"/>
        <end position="1074"/>
    </location>
</feature>
<evidence type="ECO:0000313" key="5">
    <source>
        <dbReference type="Proteomes" id="UP000078284"/>
    </source>
</evidence>
<feature type="compositionally biased region" description="Polar residues" evidence="3">
    <location>
        <begin position="237"/>
        <end position="253"/>
    </location>
</feature>
<dbReference type="AlphaFoldDB" id="A0A178V4K3"/>
<dbReference type="InterPro" id="IPR005061">
    <property type="entry name" value="Ist1"/>
</dbReference>
<dbReference type="ExpressionAtlas" id="A0A178V4K3">
    <property type="expression patterns" value="baseline and differential"/>
</dbReference>
<feature type="coiled-coil region" evidence="2">
    <location>
        <begin position="22"/>
        <end position="49"/>
    </location>
</feature>
<feature type="region of interest" description="Disordered" evidence="3">
    <location>
        <begin position="237"/>
        <end position="292"/>
    </location>
</feature>
<feature type="compositionally biased region" description="Basic and acidic residues" evidence="3">
    <location>
        <begin position="1017"/>
        <end position="1028"/>
    </location>
</feature>
<feature type="compositionally biased region" description="Basic and acidic residues" evidence="3">
    <location>
        <begin position="1062"/>
        <end position="1074"/>
    </location>
</feature>
<accession>A0A178V4K3</accession>
<feature type="compositionally biased region" description="Low complexity" evidence="3">
    <location>
        <begin position="720"/>
        <end position="732"/>
    </location>
</feature>
<dbReference type="Gene3D" id="1.20.1260.60">
    <property type="entry name" value="Vacuolar protein sorting-associated protein Ist1"/>
    <property type="match status" value="1"/>
</dbReference>
<evidence type="ECO:0000313" key="4">
    <source>
        <dbReference type="EMBL" id="OAP00355.1"/>
    </source>
</evidence>
<dbReference type="Proteomes" id="UP000078284">
    <property type="component" value="Chromosome 4"/>
</dbReference>
<dbReference type="PANTHER" id="PTHR12161">
    <property type="entry name" value="IST1 FAMILY MEMBER"/>
    <property type="match status" value="1"/>
</dbReference>